<accession>A0ABW9XGG1</accession>
<comment type="caution">
    <text evidence="1">The sequence shown here is derived from an EMBL/GenBank/DDBJ whole genome shotgun (WGS) entry which is preliminary data.</text>
</comment>
<sequence>MIDTNSRIATVPAILAPVPPVVSRRSLMRGGLALGLGMAMPSVLSEKVYAQASTLTEYERRIVTVAKEQAERMSSILLDASIVAVADFARPSALPRLHFVDVTAGAMRSHLVAHGRGSDPEHIGRLQHFSNIVGSLATSRGAYLTSEQYDGKYGPSMRLRGLDETNSNAADRAIVMHPAWYAAPDMLTKYGKLGRSEGCFAMAPDEFHIALQHLGSGRLLYAGLIGEA</sequence>
<organism evidence="1 2">
    <name type="scientific">Novosphingobium ovatum</name>
    <dbReference type="NCBI Taxonomy" id="1908523"/>
    <lineage>
        <taxon>Bacteria</taxon>
        <taxon>Pseudomonadati</taxon>
        <taxon>Pseudomonadota</taxon>
        <taxon>Alphaproteobacteria</taxon>
        <taxon>Sphingomonadales</taxon>
        <taxon>Sphingomonadaceae</taxon>
        <taxon>Novosphingobium</taxon>
    </lineage>
</organism>
<proteinExistence type="predicted"/>
<dbReference type="InterPro" id="IPR032676">
    <property type="entry name" value="YkuD_2"/>
</dbReference>
<dbReference type="Proteomes" id="UP000753724">
    <property type="component" value="Unassembled WGS sequence"/>
</dbReference>
<dbReference type="Pfam" id="PF13645">
    <property type="entry name" value="YkuD_2"/>
    <property type="match status" value="1"/>
</dbReference>
<dbReference type="PROSITE" id="PS51318">
    <property type="entry name" value="TAT"/>
    <property type="match status" value="1"/>
</dbReference>
<keyword evidence="2" id="KW-1185">Reference proteome</keyword>
<dbReference type="EMBL" id="JAAAPO010000005">
    <property type="protein sequence ID" value="NBC37568.1"/>
    <property type="molecule type" value="Genomic_DNA"/>
</dbReference>
<name>A0ABW9XGG1_9SPHN</name>
<protein>
    <submittedName>
        <fullName evidence="1">Twin-arginine translocation pathway signal</fullName>
    </submittedName>
</protein>
<dbReference type="InterPro" id="IPR006311">
    <property type="entry name" value="TAT_signal"/>
</dbReference>
<evidence type="ECO:0000313" key="1">
    <source>
        <dbReference type="EMBL" id="NBC37568.1"/>
    </source>
</evidence>
<dbReference type="PANTHER" id="PTHR38477">
    <property type="entry name" value="HYPOTHETICAL EXPORTED PROTEIN"/>
    <property type="match status" value="1"/>
</dbReference>
<dbReference type="PANTHER" id="PTHR38477:SF1">
    <property type="entry name" value="MUREIN L,D-TRANSPEPTIDASE CATALYTIC DOMAIN FAMILY PROTEIN"/>
    <property type="match status" value="1"/>
</dbReference>
<reference evidence="2" key="1">
    <citation type="submission" date="2020-01" db="EMBL/GenBank/DDBJ databases">
        <title>Sphingomonas sp. strain CSW-10.</title>
        <authorList>
            <person name="Chen W.-M."/>
        </authorList>
    </citation>
    <scope>NUCLEOTIDE SEQUENCE [LARGE SCALE GENOMIC DNA]</scope>
    <source>
        <strain evidence="2">FSY-8</strain>
    </source>
</reference>
<gene>
    <name evidence="1" type="ORF">GTZ99_13520</name>
</gene>
<evidence type="ECO:0000313" key="2">
    <source>
        <dbReference type="Proteomes" id="UP000753724"/>
    </source>
</evidence>